<keyword evidence="2" id="KW-1185">Reference proteome</keyword>
<dbReference type="InterPro" id="IPR008767">
    <property type="entry name" value="Phage_SPP1_head-tail_adaptor"/>
</dbReference>
<gene>
    <name evidence="1" type="ORF">J40TS1_34100</name>
</gene>
<sequence length="110" mass="12921">MDAGKLKHKVEVWGKKGGSTNSLGKNTKEDKKIKDLWCDFIPQTNSMQNRPAETILVRCTHKVVCRFNSAKMIKNDMYLKYRGRRFDVKYVSDPYMSNTRMDIWVEEVIE</sequence>
<dbReference type="InterPro" id="IPR038666">
    <property type="entry name" value="SSP1_head-tail_sf"/>
</dbReference>
<dbReference type="RefSeq" id="WP_213517425.1">
    <property type="nucleotide sequence ID" value="NZ_BOSE01000006.1"/>
</dbReference>
<dbReference type="Gene3D" id="2.40.10.270">
    <property type="entry name" value="Bacteriophage SPP1 head-tail adaptor protein"/>
    <property type="match status" value="1"/>
</dbReference>
<dbReference type="Pfam" id="PF05521">
    <property type="entry name" value="Phage_HCP"/>
    <property type="match status" value="1"/>
</dbReference>
<proteinExistence type="predicted"/>
<protein>
    <recommendedName>
        <fullName evidence="3">Head-tail adaptor protein</fullName>
    </recommendedName>
</protein>
<accession>A0A920CZS1</accession>
<dbReference type="NCBIfam" id="TIGR01563">
    <property type="entry name" value="gp16_SPP1"/>
    <property type="match status" value="1"/>
</dbReference>
<evidence type="ECO:0008006" key="3">
    <source>
        <dbReference type="Google" id="ProtNLM"/>
    </source>
</evidence>
<comment type="caution">
    <text evidence="1">The sequence shown here is derived from an EMBL/GenBank/DDBJ whole genome shotgun (WGS) entry which is preliminary data.</text>
</comment>
<evidence type="ECO:0000313" key="2">
    <source>
        <dbReference type="Proteomes" id="UP000683139"/>
    </source>
</evidence>
<dbReference type="EMBL" id="BOSE01000006">
    <property type="protein sequence ID" value="GIP17768.1"/>
    <property type="molecule type" value="Genomic_DNA"/>
</dbReference>
<organism evidence="1 2">
    <name type="scientific">Paenibacillus montaniterrae</name>
    <dbReference type="NCBI Taxonomy" id="429341"/>
    <lineage>
        <taxon>Bacteria</taxon>
        <taxon>Bacillati</taxon>
        <taxon>Bacillota</taxon>
        <taxon>Bacilli</taxon>
        <taxon>Bacillales</taxon>
        <taxon>Paenibacillaceae</taxon>
        <taxon>Paenibacillus</taxon>
    </lineage>
</organism>
<reference evidence="1" key="1">
    <citation type="submission" date="2021-03" db="EMBL/GenBank/DDBJ databases">
        <title>Antimicrobial resistance genes in bacteria isolated from Japanese honey, and their potential for conferring macrolide and lincosamide resistance in the American foulbrood pathogen Paenibacillus larvae.</title>
        <authorList>
            <person name="Okamoto M."/>
            <person name="Kumagai M."/>
            <person name="Kanamori H."/>
            <person name="Takamatsu D."/>
        </authorList>
    </citation>
    <scope>NUCLEOTIDE SEQUENCE</scope>
    <source>
        <strain evidence="1">J40TS1</strain>
    </source>
</reference>
<dbReference type="AlphaFoldDB" id="A0A920CZS1"/>
<name>A0A920CZS1_9BACL</name>
<dbReference type="Proteomes" id="UP000683139">
    <property type="component" value="Unassembled WGS sequence"/>
</dbReference>
<evidence type="ECO:0000313" key="1">
    <source>
        <dbReference type="EMBL" id="GIP17768.1"/>
    </source>
</evidence>